<evidence type="ECO:0000313" key="2">
    <source>
        <dbReference type="EMBL" id="GBO12316.1"/>
    </source>
</evidence>
<organism evidence="2 3">
    <name type="scientific">Araneus ventricosus</name>
    <name type="common">Orbweaver spider</name>
    <name type="synonym">Epeira ventricosa</name>
    <dbReference type="NCBI Taxonomy" id="182803"/>
    <lineage>
        <taxon>Eukaryota</taxon>
        <taxon>Metazoa</taxon>
        <taxon>Ecdysozoa</taxon>
        <taxon>Arthropoda</taxon>
        <taxon>Chelicerata</taxon>
        <taxon>Arachnida</taxon>
        <taxon>Araneae</taxon>
        <taxon>Araneomorphae</taxon>
        <taxon>Entelegynae</taxon>
        <taxon>Araneoidea</taxon>
        <taxon>Araneidae</taxon>
        <taxon>Araneus</taxon>
    </lineage>
</organism>
<comment type="caution">
    <text evidence="2">The sequence shown here is derived from an EMBL/GenBank/DDBJ whole genome shotgun (WGS) entry which is preliminary data.</text>
</comment>
<evidence type="ECO:0000256" key="1">
    <source>
        <dbReference type="SAM" id="MobiDB-lite"/>
    </source>
</evidence>
<feature type="region of interest" description="Disordered" evidence="1">
    <location>
        <begin position="1"/>
        <end position="106"/>
    </location>
</feature>
<evidence type="ECO:0000313" key="3">
    <source>
        <dbReference type="Proteomes" id="UP000499080"/>
    </source>
</evidence>
<feature type="compositionally biased region" description="Low complexity" evidence="1">
    <location>
        <begin position="207"/>
        <end position="218"/>
    </location>
</feature>
<sequence length="327" mass="36562">MPRRKFNCSENYNKNRNNNNVHFTRSSNKEVSSPQLSDHSSSQNRQDSNVVQNRSLLERKGQESHQQNSISSVSSQEKQKKFPVLKTPQLKQQQLPKTSFSSDKFHSASQEDLSKFSLADFETSSPASINQKTCLTPLSPELRNAIQNKIDYVVASRSAFYSDMRERFPTRFSDQMADLKKFADGALLPVIADSNIEVASITSPFSNSSLAEQSSNSSPTKEPKLFSSTPSTVPKPKPAISDRAVQSKSKTKLRALQSSHPTSSSPPSPVIESSYQQQDEINTSIPETSIPNVDFSTNYLSDTSDIEDAITEMSPSQCRRWRTKRIL</sequence>
<name>A0A4Y2UKX9_ARAVE</name>
<proteinExistence type="predicted"/>
<dbReference type="Proteomes" id="UP000499080">
    <property type="component" value="Unassembled WGS sequence"/>
</dbReference>
<feature type="compositionally biased region" description="Low complexity" evidence="1">
    <location>
        <begin position="64"/>
        <end position="76"/>
    </location>
</feature>
<feature type="non-terminal residue" evidence="2">
    <location>
        <position position="327"/>
    </location>
</feature>
<accession>A0A4Y2UKX9</accession>
<feature type="compositionally biased region" description="Low complexity" evidence="1">
    <location>
        <begin position="85"/>
        <end position="98"/>
    </location>
</feature>
<feature type="compositionally biased region" description="Polar residues" evidence="1">
    <location>
        <begin position="21"/>
        <end position="31"/>
    </location>
</feature>
<feature type="compositionally biased region" description="Low complexity" evidence="1">
    <location>
        <begin position="8"/>
        <end position="20"/>
    </location>
</feature>
<feature type="compositionally biased region" description="Low complexity" evidence="1">
    <location>
        <begin position="32"/>
        <end position="42"/>
    </location>
</feature>
<feature type="compositionally biased region" description="Polar residues" evidence="1">
    <location>
        <begin position="43"/>
        <end position="55"/>
    </location>
</feature>
<protein>
    <submittedName>
        <fullName evidence="2">Uncharacterized protein</fullName>
    </submittedName>
</protein>
<gene>
    <name evidence="2" type="ORF">AVEN_188919_1</name>
</gene>
<dbReference type="EMBL" id="BGPR01036895">
    <property type="protein sequence ID" value="GBO12316.1"/>
    <property type="molecule type" value="Genomic_DNA"/>
</dbReference>
<reference evidence="2 3" key="1">
    <citation type="journal article" date="2019" name="Sci. Rep.">
        <title>Orb-weaving spider Araneus ventricosus genome elucidates the spidroin gene catalogue.</title>
        <authorList>
            <person name="Kono N."/>
            <person name="Nakamura H."/>
            <person name="Ohtoshi R."/>
            <person name="Moran D.A.P."/>
            <person name="Shinohara A."/>
            <person name="Yoshida Y."/>
            <person name="Fujiwara M."/>
            <person name="Mori M."/>
            <person name="Tomita M."/>
            <person name="Arakawa K."/>
        </authorList>
    </citation>
    <scope>NUCLEOTIDE SEQUENCE [LARGE SCALE GENOMIC DNA]</scope>
</reference>
<feature type="region of interest" description="Disordered" evidence="1">
    <location>
        <begin position="207"/>
        <end position="276"/>
    </location>
</feature>
<keyword evidence="3" id="KW-1185">Reference proteome</keyword>
<dbReference type="AlphaFoldDB" id="A0A4Y2UKX9"/>